<evidence type="ECO:0000256" key="6">
    <source>
        <dbReference type="SAM" id="Phobius"/>
    </source>
</evidence>
<dbReference type="CDD" id="cd07989">
    <property type="entry name" value="LPLAT_AGPAT-like"/>
    <property type="match status" value="1"/>
</dbReference>
<dbReference type="EMBL" id="CP042436">
    <property type="protein sequence ID" value="QEC64828.1"/>
    <property type="molecule type" value="Genomic_DNA"/>
</dbReference>
<keyword evidence="3 8" id="KW-0808">Transferase</keyword>
<protein>
    <submittedName>
        <fullName evidence="8">1-acyl-sn-glycerol-3-phosphate acyltransferase</fullName>
    </submittedName>
</protein>
<dbReference type="SMART" id="SM00563">
    <property type="entry name" value="PlsC"/>
    <property type="match status" value="1"/>
</dbReference>
<comment type="pathway">
    <text evidence="1">Lipid metabolism.</text>
</comment>
<dbReference type="SUPFAM" id="SSF69593">
    <property type="entry name" value="Glycerol-3-phosphate (1)-acyltransferase"/>
    <property type="match status" value="1"/>
</dbReference>
<organism evidence="8 9">
    <name type="scientific">Mucilaginibacter ginsenosidivorans</name>
    <dbReference type="NCBI Taxonomy" id="398053"/>
    <lineage>
        <taxon>Bacteria</taxon>
        <taxon>Pseudomonadati</taxon>
        <taxon>Bacteroidota</taxon>
        <taxon>Sphingobacteriia</taxon>
        <taxon>Sphingobacteriales</taxon>
        <taxon>Sphingobacteriaceae</taxon>
        <taxon>Mucilaginibacter</taxon>
    </lineage>
</organism>
<keyword evidence="4" id="KW-0443">Lipid metabolism</keyword>
<dbReference type="RefSeq" id="WP_147033661.1">
    <property type="nucleotide sequence ID" value="NZ_CP042436.1"/>
</dbReference>
<keyword evidence="6" id="KW-0812">Transmembrane</keyword>
<keyword evidence="6" id="KW-0472">Membrane</keyword>
<evidence type="ECO:0000256" key="4">
    <source>
        <dbReference type="ARBA" id="ARBA00023098"/>
    </source>
</evidence>
<dbReference type="GO" id="GO:0006654">
    <property type="term" value="P:phosphatidic acid biosynthetic process"/>
    <property type="evidence" value="ECO:0007669"/>
    <property type="project" value="TreeGrafter"/>
</dbReference>
<dbReference type="Proteomes" id="UP000321479">
    <property type="component" value="Chromosome"/>
</dbReference>
<evidence type="ECO:0000256" key="2">
    <source>
        <dbReference type="ARBA" id="ARBA00022516"/>
    </source>
</evidence>
<reference evidence="8 9" key="1">
    <citation type="journal article" date="2017" name="Curr. Microbiol.">
        <title>Mucilaginibacter ginsenosidivorans sp. nov., Isolated from Soil of Ginseng Field.</title>
        <authorList>
            <person name="Kim M.M."/>
            <person name="Siddiqi M.Z."/>
            <person name="Im W.T."/>
        </authorList>
    </citation>
    <scope>NUCLEOTIDE SEQUENCE [LARGE SCALE GENOMIC DNA]</scope>
    <source>
        <strain evidence="8 9">Gsoil 3017</strain>
    </source>
</reference>
<keyword evidence="9" id="KW-1185">Reference proteome</keyword>
<keyword evidence="5 8" id="KW-0012">Acyltransferase</keyword>
<dbReference type="PANTHER" id="PTHR10434">
    <property type="entry name" value="1-ACYL-SN-GLYCEROL-3-PHOSPHATE ACYLTRANSFERASE"/>
    <property type="match status" value="1"/>
</dbReference>
<feature type="transmembrane region" description="Helical" evidence="6">
    <location>
        <begin position="12"/>
        <end position="32"/>
    </location>
</feature>
<gene>
    <name evidence="8" type="ORF">FRZ54_20415</name>
</gene>
<evidence type="ECO:0000256" key="3">
    <source>
        <dbReference type="ARBA" id="ARBA00022679"/>
    </source>
</evidence>
<dbReference type="Pfam" id="PF01553">
    <property type="entry name" value="Acyltransferase"/>
    <property type="match status" value="1"/>
</dbReference>
<dbReference type="KEGG" id="mgin:FRZ54_20415"/>
<dbReference type="InterPro" id="IPR002123">
    <property type="entry name" value="Plipid/glycerol_acylTrfase"/>
</dbReference>
<evidence type="ECO:0000313" key="8">
    <source>
        <dbReference type="EMBL" id="QEC64828.1"/>
    </source>
</evidence>
<keyword evidence="6" id="KW-1133">Transmembrane helix</keyword>
<name>A0A5B8V0U5_9SPHI</name>
<sequence>MKLILKKAHAHCYRLGIAFFYMICYPYLYFLARNPKRYRSIVRMRRIIATISSAVAGIFYRFEYEETVNWNNTYVVCPNHAASIDISAMCAMISGDCSFMGKEELSESAVTSLFFRTIDVPVNRDSKISAYRAFKKAAEKIGDGTTMIIFPEGGIADDYPPQLQPFKNGPFRLAIEAGVPIVPVSILNAWQILWDTGLKFGSRPGICHIFVHKPIETSGMNPDEADALRDRVYGIIKQKLAEYDHR</sequence>
<evidence type="ECO:0000313" key="9">
    <source>
        <dbReference type="Proteomes" id="UP000321479"/>
    </source>
</evidence>
<accession>A0A5B8V0U5</accession>
<proteinExistence type="predicted"/>
<evidence type="ECO:0000259" key="7">
    <source>
        <dbReference type="SMART" id="SM00563"/>
    </source>
</evidence>
<dbReference type="GO" id="GO:0003841">
    <property type="term" value="F:1-acylglycerol-3-phosphate O-acyltransferase activity"/>
    <property type="evidence" value="ECO:0007669"/>
    <property type="project" value="TreeGrafter"/>
</dbReference>
<dbReference type="AlphaFoldDB" id="A0A5B8V0U5"/>
<feature type="domain" description="Phospholipid/glycerol acyltransferase" evidence="7">
    <location>
        <begin position="74"/>
        <end position="189"/>
    </location>
</feature>
<dbReference type="PANTHER" id="PTHR10434:SF64">
    <property type="entry name" value="1-ACYL-SN-GLYCEROL-3-PHOSPHATE ACYLTRANSFERASE-RELATED"/>
    <property type="match status" value="1"/>
</dbReference>
<dbReference type="OrthoDB" id="9803035at2"/>
<keyword evidence="2" id="KW-0444">Lipid biosynthesis</keyword>
<evidence type="ECO:0000256" key="5">
    <source>
        <dbReference type="ARBA" id="ARBA00023315"/>
    </source>
</evidence>
<evidence type="ECO:0000256" key="1">
    <source>
        <dbReference type="ARBA" id="ARBA00005189"/>
    </source>
</evidence>